<dbReference type="AlphaFoldDB" id="A0A090QBR1"/>
<gene>
    <name evidence="2" type="ORF">JCM19314_3707</name>
</gene>
<protein>
    <submittedName>
        <fullName evidence="2">Uncharacterized protein</fullName>
    </submittedName>
</protein>
<dbReference type="Pfam" id="PF20599">
    <property type="entry name" value="DUF6796"/>
    <property type="match status" value="1"/>
</dbReference>
<dbReference type="InterPro" id="IPR046475">
    <property type="entry name" value="DUF6796"/>
</dbReference>
<evidence type="ECO:0000313" key="3">
    <source>
        <dbReference type="Proteomes" id="UP000029226"/>
    </source>
</evidence>
<accession>A0A090QBR1</accession>
<sequence>MDNQSYENLITHYTNHMEVLVQVLRVVIAILSTLFVITILKGGTYYKKWMAIFNPIVILAVVFSTMFFAKDVAKHLVPIAMNVTHFILFTLSLYQLKKYSKNQLHA</sequence>
<keyword evidence="1" id="KW-0812">Transmembrane</keyword>
<reference evidence="2 3" key="1">
    <citation type="journal article" date="2014" name="Genome Announc.">
        <title>Draft Genome Sequences of Marine Flavobacterium Nonlabens Strains NR17, NR24, NR27, NR32, NR33, and Ara13.</title>
        <authorList>
            <person name="Nakanishi M."/>
            <person name="Meirelles P."/>
            <person name="Suzuki R."/>
            <person name="Takatani N."/>
            <person name="Mino S."/>
            <person name="Suda W."/>
            <person name="Oshima K."/>
            <person name="Hattori M."/>
            <person name="Ohkuma M."/>
            <person name="Hosokawa M."/>
            <person name="Miyashita K."/>
            <person name="Thompson F.L."/>
            <person name="Niwa A."/>
            <person name="Sawabe T."/>
            <person name="Sawabe T."/>
        </authorList>
    </citation>
    <scope>NUCLEOTIDE SEQUENCE [LARGE SCALE GENOMIC DNA]</scope>
    <source>
        <strain evidence="3">JCM19314</strain>
    </source>
</reference>
<organism evidence="2 3">
    <name type="scientific">Nonlabens ulvanivorans</name>
    <name type="common">Persicivirga ulvanivorans</name>
    <dbReference type="NCBI Taxonomy" id="906888"/>
    <lineage>
        <taxon>Bacteria</taxon>
        <taxon>Pseudomonadati</taxon>
        <taxon>Bacteroidota</taxon>
        <taxon>Flavobacteriia</taxon>
        <taxon>Flavobacteriales</taxon>
        <taxon>Flavobacteriaceae</taxon>
        <taxon>Nonlabens</taxon>
    </lineage>
</organism>
<name>A0A090QBR1_NONUL</name>
<feature type="transmembrane region" description="Helical" evidence="1">
    <location>
        <begin position="75"/>
        <end position="94"/>
    </location>
</feature>
<dbReference type="EMBL" id="BBMM01000002">
    <property type="protein sequence ID" value="GAK99662.1"/>
    <property type="molecule type" value="Genomic_DNA"/>
</dbReference>
<feature type="transmembrane region" description="Helical" evidence="1">
    <location>
        <begin position="20"/>
        <end position="40"/>
    </location>
</feature>
<dbReference type="Proteomes" id="UP000029226">
    <property type="component" value="Unassembled WGS sequence"/>
</dbReference>
<keyword evidence="1" id="KW-0472">Membrane</keyword>
<evidence type="ECO:0000313" key="2">
    <source>
        <dbReference type="EMBL" id="GAK99662.1"/>
    </source>
</evidence>
<keyword evidence="1" id="KW-1133">Transmembrane helix</keyword>
<proteinExistence type="predicted"/>
<comment type="caution">
    <text evidence="2">The sequence shown here is derived from an EMBL/GenBank/DDBJ whole genome shotgun (WGS) entry which is preliminary data.</text>
</comment>
<feature type="transmembrane region" description="Helical" evidence="1">
    <location>
        <begin position="52"/>
        <end position="69"/>
    </location>
</feature>
<evidence type="ECO:0000256" key="1">
    <source>
        <dbReference type="SAM" id="Phobius"/>
    </source>
</evidence>